<keyword evidence="1" id="KW-0732">Signal</keyword>
<dbReference type="InterPro" id="IPR051686">
    <property type="entry name" value="Lipoprotein_DolP"/>
</dbReference>
<keyword evidence="4" id="KW-1185">Reference proteome</keyword>
<dbReference type="InterPro" id="IPR007055">
    <property type="entry name" value="BON_dom"/>
</dbReference>
<evidence type="ECO:0000259" key="2">
    <source>
        <dbReference type="PROSITE" id="PS50914"/>
    </source>
</evidence>
<dbReference type="PROSITE" id="PS50914">
    <property type="entry name" value="BON"/>
    <property type="match status" value="2"/>
</dbReference>
<feature type="domain" description="BON" evidence="2">
    <location>
        <begin position="118"/>
        <end position="186"/>
    </location>
</feature>
<protein>
    <submittedName>
        <fullName evidence="3">BON domain-containing protein</fullName>
    </submittedName>
</protein>
<evidence type="ECO:0000313" key="4">
    <source>
        <dbReference type="Proteomes" id="UP001218788"/>
    </source>
</evidence>
<feature type="domain" description="BON" evidence="2">
    <location>
        <begin position="33"/>
        <end position="101"/>
    </location>
</feature>
<evidence type="ECO:0000313" key="3">
    <source>
        <dbReference type="EMBL" id="MDC8830690.1"/>
    </source>
</evidence>
<reference evidence="3 4" key="1">
    <citation type="submission" date="2022-10" db="EMBL/GenBank/DDBJ databases">
        <title>Alteromonas sp. chi3 Genome sequencing.</title>
        <authorList>
            <person name="Park S."/>
        </authorList>
    </citation>
    <scope>NUCLEOTIDE SEQUENCE [LARGE SCALE GENOMIC DNA]</scope>
    <source>
        <strain evidence="4">chi3</strain>
    </source>
</reference>
<feature type="signal peptide" evidence="1">
    <location>
        <begin position="1"/>
        <end position="18"/>
    </location>
</feature>
<dbReference type="RefSeq" id="WP_273639609.1">
    <property type="nucleotide sequence ID" value="NZ_JAQQXP010000001.1"/>
</dbReference>
<dbReference type="EMBL" id="JAQQXP010000001">
    <property type="protein sequence ID" value="MDC8830690.1"/>
    <property type="molecule type" value="Genomic_DNA"/>
</dbReference>
<accession>A0ABT5L0X0</accession>
<dbReference type="Pfam" id="PF04972">
    <property type="entry name" value="BON"/>
    <property type="match status" value="2"/>
</dbReference>
<dbReference type="PANTHER" id="PTHR34606">
    <property type="entry name" value="BON DOMAIN-CONTAINING PROTEIN"/>
    <property type="match status" value="1"/>
</dbReference>
<sequence length="188" mass="20035">MKRSILSVVVFGAITSFAAAPALAESKWEDTAKDAWIDGKAESTLLFNTHLNSFDINTDVQDGVIILTGKVDNSVDKKLAEELVVGIDGVASVDNQLTIISNDNDDPLIDEQTSAQLTDAKIATVVKSRLLMDSDISGLDIDVDVTDSNVVLKGTVESESERALAIQIAKNTAEVASVDNQLTVTKSE</sequence>
<dbReference type="InterPro" id="IPR014004">
    <property type="entry name" value="Transpt-assoc_nodulatn_dom_bac"/>
</dbReference>
<proteinExistence type="predicted"/>
<dbReference type="Gene3D" id="3.30.1340.30">
    <property type="match status" value="2"/>
</dbReference>
<feature type="chain" id="PRO_5045214046" evidence="1">
    <location>
        <begin position="19"/>
        <end position="188"/>
    </location>
</feature>
<dbReference type="SMART" id="SM00749">
    <property type="entry name" value="BON"/>
    <property type="match status" value="2"/>
</dbReference>
<organism evidence="3 4">
    <name type="scientific">Alteromonas gilva</name>
    <dbReference type="NCBI Taxonomy" id="2987522"/>
    <lineage>
        <taxon>Bacteria</taxon>
        <taxon>Pseudomonadati</taxon>
        <taxon>Pseudomonadota</taxon>
        <taxon>Gammaproteobacteria</taxon>
        <taxon>Alteromonadales</taxon>
        <taxon>Alteromonadaceae</taxon>
        <taxon>Alteromonas/Salinimonas group</taxon>
        <taxon>Alteromonas</taxon>
    </lineage>
</organism>
<gene>
    <name evidence="3" type="ORF">OIK42_07940</name>
</gene>
<dbReference type="PANTHER" id="PTHR34606:SF15">
    <property type="entry name" value="BON DOMAIN-CONTAINING PROTEIN"/>
    <property type="match status" value="1"/>
</dbReference>
<evidence type="ECO:0000256" key="1">
    <source>
        <dbReference type="SAM" id="SignalP"/>
    </source>
</evidence>
<comment type="caution">
    <text evidence="3">The sequence shown here is derived from an EMBL/GenBank/DDBJ whole genome shotgun (WGS) entry which is preliminary data.</text>
</comment>
<dbReference type="Proteomes" id="UP001218788">
    <property type="component" value="Unassembled WGS sequence"/>
</dbReference>
<name>A0ABT5L0X0_9ALTE</name>